<organism evidence="2 3">
    <name type="scientific">Sinimarinibacterium flocculans</name>
    <dbReference type="NCBI Taxonomy" id="985250"/>
    <lineage>
        <taxon>Bacteria</taxon>
        <taxon>Pseudomonadati</taxon>
        <taxon>Pseudomonadota</taxon>
        <taxon>Gammaproteobacteria</taxon>
        <taxon>Nevskiales</taxon>
        <taxon>Nevskiaceae</taxon>
        <taxon>Sinimarinibacterium</taxon>
    </lineage>
</organism>
<dbReference type="Gene3D" id="3.40.50.300">
    <property type="entry name" value="P-loop containing nucleotide triphosphate hydrolases"/>
    <property type="match status" value="1"/>
</dbReference>
<dbReference type="SMART" id="SM00382">
    <property type="entry name" value="AAA"/>
    <property type="match status" value="1"/>
</dbReference>
<evidence type="ECO:0000259" key="1">
    <source>
        <dbReference type="SMART" id="SM00382"/>
    </source>
</evidence>
<feature type="domain" description="AAA+ ATPase" evidence="1">
    <location>
        <begin position="53"/>
        <end position="234"/>
    </location>
</feature>
<accession>A0A318EB94</accession>
<protein>
    <submittedName>
        <fullName evidence="2">AAA ATPase-like protein</fullName>
    </submittedName>
</protein>
<dbReference type="PANTHER" id="PTHR34301">
    <property type="entry name" value="DNA-BINDING PROTEIN-RELATED"/>
    <property type="match status" value="1"/>
</dbReference>
<keyword evidence="3" id="KW-1185">Reference proteome</keyword>
<dbReference type="RefSeq" id="WP_110265355.1">
    <property type="nucleotide sequence ID" value="NZ_CAKZQT010000016.1"/>
</dbReference>
<proteinExistence type="predicted"/>
<name>A0A318EB94_9GAMM</name>
<dbReference type="InterPro" id="IPR003593">
    <property type="entry name" value="AAA+_ATPase"/>
</dbReference>
<dbReference type="InterPro" id="IPR041664">
    <property type="entry name" value="AAA_16"/>
</dbReference>
<dbReference type="AlphaFoldDB" id="A0A318EB94"/>
<dbReference type="InterPro" id="IPR027417">
    <property type="entry name" value="P-loop_NTPase"/>
</dbReference>
<comment type="caution">
    <text evidence="2">The sequence shown here is derived from an EMBL/GenBank/DDBJ whole genome shotgun (WGS) entry which is preliminary data.</text>
</comment>
<dbReference type="SUPFAM" id="SSF52540">
    <property type="entry name" value="P-loop containing nucleoside triphosphate hydrolases"/>
    <property type="match status" value="1"/>
</dbReference>
<evidence type="ECO:0000313" key="3">
    <source>
        <dbReference type="Proteomes" id="UP000248330"/>
    </source>
</evidence>
<evidence type="ECO:0000313" key="2">
    <source>
        <dbReference type="EMBL" id="PXV67028.1"/>
    </source>
</evidence>
<sequence length="436" mass="48971">MSGEQHLPGEQFEDEFYKKLDRFLSPSQPIQSIEHLKGRDTELRRVQEALKTPGRHVFIFGAAGVGKTSLASTAAFLAHPTDTDPPIVSCDPNTSAMEFFELAARKLGNISLRLQRSTGSFGGALGLGGFRLKSEQSDEVVPTRLPRSIDEAVSQIQEIVGSRADDLVLIVDEFDRPNDTAFRTLFGDFIKQLSDRRVPVRLIVCGVATSLEQLLSGHTSAFRYVRDVELDRLSFQARIDIIESAAAAVGFELDRGFVYRICHLSDGFAHFVHLVTRQLFLKMRDAETKVARVQEFNAAVRCAIQEVNVTLRIAYQKATEKYSTKDEYEAVLWGLADSPELKRRSTDIFESANRIRVKLLRDEIARRTFNTRLNSLKKDSHGEIVVGSRAGGYEFRQTMMRGYCRLRAEQNDVVLDADTFNEHGEKAGAFGSRPQF</sequence>
<dbReference type="EMBL" id="QICN01000006">
    <property type="protein sequence ID" value="PXV67028.1"/>
    <property type="molecule type" value="Genomic_DNA"/>
</dbReference>
<dbReference type="Pfam" id="PF13191">
    <property type="entry name" value="AAA_16"/>
    <property type="match status" value="1"/>
</dbReference>
<gene>
    <name evidence="2" type="ORF">C8D93_1061</name>
</gene>
<reference evidence="2 3" key="1">
    <citation type="submission" date="2018-04" db="EMBL/GenBank/DDBJ databases">
        <title>Genomic Encyclopedia of Type Strains, Phase IV (KMG-IV): sequencing the most valuable type-strain genomes for metagenomic binning, comparative biology and taxonomic classification.</title>
        <authorList>
            <person name="Goeker M."/>
        </authorList>
    </citation>
    <scope>NUCLEOTIDE SEQUENCE [LARGE SCALE GENOMIC DNA]</scope>
    <source>
        <strain evidence="2 3">DSM 104150</strain>
    </source>
</reference>
<dbReference type="PANTHER" id="PTHR34301:SF8">
    <property type="entry name" value="ATPASE DOMAIN-CONTAINING PROTEIN"/>
    <property type="match status" value="1"/>
</dbReference>
<dbReference type="OrthoDB" id="1489171at2"/>
<dbReference type="Proteomes" id="UP000248330">
    <property type="component" value="Unassembled WGS sequence"/>
</dbReference>